<comment type="caution">
    <text evidence="3">The sequence shown here is derived from an EMBL/GenBank/DDBJ whole genome shotgun (WGS) entry which is preliminary data.</text>
</comment>
<dbReference type="AlphaFoldDB" id="A0AAN8PK72"/>
<dbReference type="Gene3D" id="3.30.160.60">
    <property type="entry name" value="Classic Zinc Finger"/>
    <property type="match status" value="1"/>
</dbReference>
<reference evidence="3 4" key="1">
    <citation type="submission" date="2024-01" db="EMBL/GenBank/DDBJ databases">
        <title>The genome of the rayed Mediterranean limpet Patella caerulea (Linnaeus, 1758).</title>
        <authorList>
            <person name="Anh-Thu Weber A."/>
            <person name="Halstead-Nussloch G."/>
        </authorList>
    </citation>
    <scope>NUCLEOTIDE SEQUENCE [LARGE SCALE GENOMIC DNA]</scope>
    <source>
        <strain evidence="3">AATW-2023a</strain>
        <tissue evidence="3">Whole specimen</tissue>
    </source>
</reference>
<dbReference type="GO" id="GO:0008270">
    <property type="term" value="F:zinc ion binding"/>
    <property type="evidence" value="ECO:0007669"/>
    <property type="project" value="UniProtKB-KW"/>
</dbReference>
<dbReference type="InterPro" id="IPR050143">
    <property type="entry name" value="TRIM/RBCC"/>
</dbReference>
<evidence type="ECO:0000259" key="2">
    <source>
        <dbReference type="PROSITE" id="PS50119"/>
    </source>
</evidence>
<keyword evidence="1" id="KW-0479">Metal-binding</keyword>
<dbReference type="PROSITE" id="PS50119">
    <property type="entry name" value="ZF_BBOX"/>
    <property type="match status" value="1"/>
</dbReference>
<dbReference type="SUPFAM" id="SSF57845">
    <property type="entry name" value="B-box zinc-binding domain"/>
    <property type="match status" value="1"/>
</dbReference>
<sequence length="354" mass="40898">MSLCPEHKTDSELYCKDCNRTICYNCIKTGHHGHTFRNVKDVENELKIILKQLEESIQTKIASNNSIVDSIKCGRSTLRQQSDVECAKIDQKVEKVSQILQDGGEKLKLKIRDSNLEQTKMMTEMTTDVEQQTRQMAEFGKQISEMLNTNQLEELLNKTPKLKQAISDIDKDFVVTDYACPRFQDGAIDVESLYKQIGQVHRKGDDRFECSFDVVNQYKYGQATHHEIQGVLWNLDCSLMNRNVQQQGMWKVVNNQNIILRLVSPDVSCKANFTLKILNTRDDSKSLTETCAYEFSNRFSLLYTPNRSEYKWNPQDPDYILNPENGFTNSDNKIIIQVIFSSIDITSHIHKQEF</sequence>
<proteinExistence type="predicted"/>
<dbReference type="Pfam" id="PF00643">
    <property type="entry name" value="zf-B_box"/>
    <property type="match status" value="1"/>
</dbReference>
<keyword evidence="4" id="KW-1185">Reference proteome</keyword>
<dbReference type="EMBL" id="JAZGQO010000009">
    <property type="protein sequence ID" value="KAK6178004.1"/>
    <property type="molecule type" value="Genomic_DNA"/>
</dbReference>
<evidence type="ECO:0000313" key="3">
    <source>
        <dbReference type="EMBL" id="KAK6178004.1"/>
    </source>
</evidence>
<evidence type="ECO:0000256" key="1">
    <source>
        <dbReference type="PROSITE-ProRule" id="PRU00024"/>
    </source>
</evidence>
<organism evidence="3 4">
    <name type="scientific">Patella caerulea</name>
    <name type="common">Rayed Mediterranean limpet</name>
    <dbReference type="NCBI Taxonomy" id="87958"/>
    <lineage>
        <taxon>Eukaryota</taxon>
        <taxon>Metazoa</taxon>
        <taxon>Spiralia</taxon>
        <taxon>Lophotrochozoa</taxon>
        <taxon>Mollusca</taxon>
        <taxon>Gastropoda</taxon>
        <taxon>Patellogastropoda</taxon>
        <taxon>Patelloidea</taxon>
        <taxon>Patellidae</taxon>
        <taxon>Patella</taxon>
    </lineage>
</organism>
<keyword evidence="1" id="KW-0863">Zinc-finger</keyword>
<evidence type="ECO:0000313" key="4">
    <source>
        <dbReference type="Proteomes" id="UP001347796"/>
    </source>
</evidence>
<dbReference type="PANTHER" id="PTHR24103">
    <property type="entry name" value="E3 UBIQUITIN-PROTEIN LIGASE TRIM"/>
    <property type="match status" value="1"/>
</dbReference>
<accession>A0AAN8PK72</accession>
<protein>
    <recommendedName>
        <fullName evidence="2">B box-type domain-containing protein</fullName>
    </recommendedName>
</protein>
<gene>
    <name evidence="3" type="ORF">SNE40_012850</name>
</gene>
<dbReference type="Proteomes" id="UP001347796">
    <property type="component" value="Unassembled WGS sequence"/>
</dbReference>
<feature type="domain" description="B box-type" evidence="2">
    <location>
        <begin position="1"/>
        <end position="39"/>
    </location>
</feature>
<name>A0AAN8PK72_PATCE</name>
<dbReference type="InterPro" id="IPR000315">
    <property type="entry name" value="Znf_B-box"/>
</dbReference>
<keyword evidence="1" id="KW-0862">Zinc</keyword>